<evidence type="ECO:0000313" key="3">
    <source>
        <dbReference type="Proteomes" id="UP001241472"/>
    </source>
</evidence>
<gene>
    <name evidence="2" type="ORF">J2T09_004228</name>
</gene>
<comment type="caution">
    <text evidence="2">The sequence shown here is derived from an EMBL/GenBank/DDBJ whole genome shotgun (WGS) entry which is preliminary data.</text>
</comment>
<accession>A0ABT9PYE7</accession>
<evidence type="ECO:0000256" key="1">
    <source>
        <dbReference type="SAM" id="Phobius"/>
    </source>
</evidence>
<protein>
    <submittedName>
        <fullName evidence="2">Uncharacterized protein</fullName>
    </submittedName>
</protein>
<proteinExistence type="predicted"/>
<sequence>MTITAAAGLFLRDRLETFHLPTILFIFFLGGFFGWWVAKLVSHILKRFIQARWLFITVAIIGLAAGTVFVTAGLFALEYRSFYAQWHAEPLSRIWLLQFLFTSASAYYQFAVMALRLYLPLGPLFLIPGTWVMIRRMR</sequence>
<name>A0ABT9PYE7_9HYPH</name>
<keyword evidence="1" id="KW-0812">Transmembrane</keyword>
<dbReference type="RefSeq" id="WP_306838046.1">
    <property type="nucleotide sequence ID" value="NZ_JAUSRF010000016.1"/>
</dbReference>
<feature type="transmembrane region" description="Helical" evidence="1">
    <location>
        <begin position="53"/>
        <end position="77"/>
    </location>
</feature>
<reference evidence="2 3" key="1">
    <citation type="submission" date="2023-07" db="EMBL/GenBank/DDBJ databases">
        <title>Sorghum-associated microbial communities from plants grown in Nebraska, USA.</title>
        <authorList>
            <person name="Schachtman D."/>
        </authorList>
    </citation>
    <scope>NUCLEOTIDE SEQUENCE [LARGE SCALE GENOMIC DNA]</scope>
    <source>
        <strain evidence="2 3">DS1307</strain>
    </source>
</reference>
<dbReference type="EMBL" id="JAUSRF010000016">
    <property type="protein sequence ID" value="MDP9839452.1"/>
    <property type="molecule type" value="Genomic_DNA"/>
</dbReference>
<keyword evidence="1" id="KW-0472">Membrane</keyword>
<dbReference type="Proteomes" id="UP001241472">
    <property type="component" value="Unassembled WGS sequence"/>
</dbReference>
<evidence type="ECO:0000313" key="2">
    <source>
        <dbReference type="EMBL" id="MDP9839452.1"/>
    </source>
</evidence>
<keyword evidence="3" id="KW-1185">Reference proteome</keyword>
<organism evidence="2 3">
    <name type="scientific">Neorhizobium huautlense</name>
    <dbReference type="NCBI Taxonomy" id="67774"/>
    <lineage>
        <taxon>Bacteria</taxon>
        <taxon>Pseudomonadati</taxon>
        <taxon>Pseudomonadota</taxon>
        <taxon>Alphaproteobacteria</taxon>
        <taxon>Hyphomicrobiales</taxon>
        <taxon>Rhizobiaceae</taxon>
        <taxon>Rhizobium/Agrobacterium group</taxon>
        <taxon>Neorhizobium</taxon>
    </lineage>
</organism>
<feature type="transmembrane region" description="Helical" evidence="1">
    <location>
        <begin position="20"/>
        <end position="41"/>
    </location>
</feature>
<keyword evidence="1" id="KW-1133">Transmembrane helix</keyword>
<feature type="transmembrane region" description="Helical" evidence="1">
    <location>
        <begin position="106"/>
        <end position="134"/>
    </location>
</feature>